<proteinExistence type="predicted"/>
<organism evidence="1 2">
    <name type="scientific">Naganishia cerealis</name>
    <dbReference type="NCBI Taxonomy" id="610337"/>
    <lineage>
        <taxon>Eukaryota</taxon>
        <taxon>Fungi</taxon>
        <taxon>Dikarya</taxon>
        <taxon>Basidiomycota</taxon>
        <taxon>Agaricomycotina</taxon>
        <taxon>Tremellomycetes</taxon>
        <taxon>Filobasidiales</taxon>
        <taxon>Filobasidiaceae</taxon>
        <taxon>Naganishia</taxon>
    </lineage>
</organism>
<keyword evidence="2" id="KW-1185">Reference proteome</keyword>
<dbReference type="EMBL" id="JASBWR010000063">
    <property type="protein sequence ID" value="KAJ9100447.1"/>
    <property type="molecule type" value="Genomic_DNA"/>
</dbReference>
<gene>
    <name evidence="1" type="ORF">QFC19_005590</name>
</gene>
<name>A0ACC2VMC4_9TREE</name>
<sequence length="1122" mass="126990">MVQSIFQVRSRPSSAVSTPKKLRNDPPSTLASHKLTELTKNRQYCVSKLPALPSHLNITEGEQCNGYCDHLSGYFVVAQKSSINVWNYKSSDSAPLTYQFPVEDAGEFPPLASLTRPASATSQDPGIVIINCTTGNVKFYESVQHAPALGLIHSKSLELVLPLQSTKGEYVTMAQNVEPAGVIIATSWKRCILISLRDQKSKPQLTILELLPPYNTGLISRLNIFKGLAKADMDEIVSIRSGFVGDDDLTQDIIIQDSIGGFYLFTYQVMSPNGVSLIISRNSFKQNILRGIESSIDGYLPGSTPNLRIMDLWPLKDIYICLCLIDDKTITGDEKNLVLVSAKIDNTGVLVYRSHRLTRCTYTFSIESPQRPRLFIPSPGKTAFVSLGNSIIMTDIDVPYSQQGQVQYYKPRWEDIFRLKPSIQVVGYGYENQSANANPSLIVLTANSGVLRLERFSDSDDITMEDADGTTNTLKSHIEQAVYYSESATIDFDIVDEFPSDVIVGSVSEVSGEILNSTSPYLPSFLPSIKDFLSLKVTKYRNLILFVHRNFPQLKSTLVPPLVENLEKVEVSMFLWDFLSQSHNDETKIWLEDTIKPTTENNTEDPVRSFFTTGNNNINQVLTDLLEKMIRNNISLTRITNLITSTMYKGVFLNEEKYITVDDTIEPKRLWIYDTNLLLRLEEIYTKAYCEGSKSEHHSKEYLEEMAQFCEVLYYFVTTAIGIMQRDGGNHEQLVEYIRWYKQRKMAWIDSLLDSNQVEEAFLLAQTYKDFLSLARVLDFSKERILNEHGTDSDEYAAILEKYNYYFLIFGEEFAFKLFDYYVKTDKVQALFSDFADHPLLAQYFVINKERAADFSWIKYLSDLDFESGSEALLQSVERKVNENQASRQIKFLLAKLAAIASNKNSTVASSEALRAAENGLVVTRIQNRLYQDLVKAVSNNMNVLTFQFLSKNFVNSEVDTTEAQAILEESFERLLKNQPLAVADSVNYLTLIKPSVSSQHNYHDALRVAQVSGGENLSYLEHTIWLRVLTLTDDWSVLSQIKDKSDEFVKQRIKDTVLYKTVRQAQSTSSLTSLLHHGLNVRDTDAAAALDNRLLGKLEDSIAKHNLTTWVESIIQEAKQL</sequence>
<evidence type="ECO:0000313" key="1">
    <source>
        <dbReference type="EMBL" id="KAJ9100447.1"/>
    </source>
</evidence>
<dbReference type="Proteomes" id="UP001241377">
    <property type="component" value="Unassembled WGS sequence"/>
</dbReference>
<comment type="caution">
    <text evidence="1">The sequence shown here is derived from an EMBL/GenBank/DDBJ whole genome shotgun (WGS) entry which is preliminary data.</text>
</comment>
<evidence type="ECO:0000313" key="2">
    <source>
        <dbReference type="Proteomes" id="UP001241377"/>
    </source>
</evidence>
<accession>A0ACC2VMC4</accession>
<reference evidence="1" key="1">
    <citation type="submission" date="2023-04" db="EMBL/GenBank/DDBJ databases">
        <title>Draft Genome sequencing of Naganishia species isolated from polar environments using Oxford Nanopore Technology.</title>
        <authorList>
            <person name="Leo P."/>
            <person name="Venkateswaran K."/>
        </authorList>
    </citation>
    <scope>NUCLEOTIDE SEQUENCE</scope>
    <source>
        <strain evidence="1">MNA-CCFEE 5261</strain>
    </source>
</reference>
<protein>
    <submittedName>
        <fullName evidence="1">Uncharacterized protein</fullName>
    </submittedName>
</protein>